<evidence type="ECO:0000313" key="1">
    <source>
        <dbReference type="EMBL" id="EMD35413.1"/>
    </source>
</evidence>
<sequence>MAEVVAARFGVLGLKLFKRAPYRALRHKVSIRVAESTGSAAANKETHYPPEILHAILLQATLRYVGELYADALETENPDFQNLKQNLVSALLQVSHQWRETTFVVLSDTLGAERNPDGTLPDGYWSRLKGVRQALHISHTGDRATFDAFLSGLSSLEHYGLIPQAYIALSRLDLCLREWATHPWDSVDSIIKLGDVAISMTNLVKVHTAAMRQSTLCEWMAAEFHLYLLSRTLGKSC</sequence>
<dbReference type="HOGENOM" id="CLU_1170524_0_0_1"/>
<dbReference type="AlphaFoldDB" id="M2QEF5"/>
<protein>
    <submittedName>
        <fullName evidence="1">Uncharacterized protein</fullName>
    </submittedName>
</protein>
<name>M2QEF5_CERS8</name>
<accession>M2QEF5</accession>
<keyword evidence="2" id="KW-1185">Reference proteome</keyword>
<dbReference type="OrthoDB" id="10616426at2759"/>
<reference evidence="1 2" key="1">
    <citation type="journal article" date="2012" name="Proc. Natl. Acad. Sci. U.S.A.">
        <title>Comparative genomics of Ceriporiopsis subvermispora and Phanerochaete chrysosporium provide insight into selective ligninolysis.</title>
        <authorList>
            <person name="Fernandez-Fueyo E."/>
            <person name="Ruiz-Duenas F.J."/>
            <person name="Ferreira P."/>
            <person name="Floudas D."/>
            <person name="Hibbett D.S."/>
            <person name="Canessa P."/>
            <person name="Larrondo L.F."/>
            <person name="James T.Y."/>
            <person name="Seelenfreund D."/>
            <person name="Lobos S."/>
            <person name="Polanco R."/>
            <person name="Tello M."/>
            <person name="Honda Y."/>
            <person name="Watanabe T."/>
            <person name="Watanabe T."/>
            <person name="Ryu J.S."/>
            <person name="Kubicek C.P."/>
            <person name="Schmoll M."/>
            <person name="Gaskell J."/>
            <person name="Hammel K.E."/>
            <person name="St John F.J."/>
            <person name="Vanden Wymelenberg A."/>
            <person name="Sabat G."/>
            <person name="Splinter BonDurant S."/>
            <person name="Syed K."/>
            <person name="Yadav J.S."/>
            <person name="Doddapaneni H."/>
            <person name="Subramanian V."/>
            <person name="Lavin J.L."/>
            <person name="Oguiza J.A."/>
            <person name="Perez G."/>
            <person name="Pisabarro A.G."/>
            <person name="Ramirez L."/>
            <person name="Santoyo F."/>
            <person name="Master E."/>
            <person name="Coutinho P.M."/>
            <person name="Henrissat B."/>
            <person name="Lombard V."/>
            <person name="Magnuson J.K."/>
            <person name="Kuees U."/>
            <person name="Hori C."/>
            <person name="Igarashi K."/>
            <person name="Samejima M."/>
            <person name="Held B.W."/>
            <person name="Barry K.W."/>
            <person name="LaButti K.M."/>
            <person name="Lapidus A."/>
            <person name="Lindquist E.A."/>
            <person name="Lucas S.M."/>
            <person name="Riley R."/>
            <person name="Salamov A.A."/>
            <person name="Hoffmeister D."/>
            <person name="Schwenk D."/>
            <person name="Hadar Y."/>
            <person name="Yarden O."/>
            <person name="de Vries R.P."/>
            <person name="Wiebenga A."/>
            <person name="Stenlid J."/>
            <person name="Eastwood D."/>
            <person name="Grigoriev I.V."/>
            <person name="Berka R.M."/>
            <person name="Blanchette R.A."/>
            <person name="Kersten P."/>
            <person name="Martinez A.T."/>
            <person name="Vicuna R."/>
            <person name="Cullen D."/>
        </authorList>
    </citation>
    <scope>NUCLEOTIDE SEQUENCE [LARGE SCALE GENOMIC DNA]</scope>
    <source>
        <strain evidence="1 2">B</strain>
    </source>
</reference>
<organism evidence="1 2">
    <name type="scientific">Ceriporiopsis subvermispora (strain B)</name>
    <name type="common">White-rot fungus</name>
    <name type="synonym">Gelatoporia subvermispora</name>
    <dbReference type="NCBI Taxonomy" id="914234"/>
    <lineage>
        <taxon>Eukaryota</taxon>
        <taxon>Fungi</taxon>
        <taxon>Dikarya</taxon>
        <taxon>Basidiomycota</taxon>
        <taxon>Agaricomycotina</taxon>
        <taxon>Agaricomycetes</taxon>
        <taxon>Polyporales</taxon>
        <taxon>Gelatoporiaceae</taxon>
        <taxon>Gelatoporia</taxon>
    </lineage>
</organism>
<evidence type="ECO:0000313" key="2">
    <source>
        <dbReference type="Proteomes" id="UP000016930"/>
    </source>
</evidence>
<proteinExistence type="predicted"/>
<dbReference type="Proteomes" id="UP000016930">
    <property type="component" value="Unassembled WGS sequence"/>
</dbReference>
<gene>
    <name evidence="1" type="ORF">CERSUDRAFT_75015</name>
</gene>
<dbReference type="EMBL" id="KB445800">
    <property type="protein sequence ID" value="EMD35413.1"/>
    <property type="molecule type" value="Genomic_DNA"/>
</dbReference>